<dbReference type="AlphaFoldDB" id="A0A318EHY8"/>
<comment type="caution">
    <text evidence="2">The sequence shown here is derived from an EMBL/GenBank/DDBJ whole genome shotgun (WGS) entry which is preliminary data.</text>
</comment>
<accession>A0A318EHY8</accession>
<feature type="domain" description="DUF2087" evidence="1">
    <location>
        <begin position="15"/>
        <end position="81"/>
    </location>
</feature>
<name>A0A318EHY8_9FIRM</name>
<evidence type="ECO:0000259" key="1">
    <source>
        <dbReference type="Pfam" id="PF09860"/>
    </source>
</evidence>
<organism evidence="2 3">
    <name type="scientific">Lachnotalea glycerini</name>
    <dbReference type="NCBI Taxonomy" id="1763509"/>
    <lineage>
        <taxon>Bacteria</taxon>
        <taxon>Bacillati</taxon>
        <taxon>Bacillota</taxon>
        <taxon>Clostridia</taxon>
        <taxon>Lachnospirales</taxon>
        <taxon>Lachnospiraceae</taxon>
        <taxon>Lachnotalea</taxon>
    </lineage>
</organism>
<dbReference type="Proteomes" id="UP000247523">
    <property type="component" value="Unassembled WGS sequence"/>
</dbReference>
<dbReference type="InterPro" id="IPR018656">
    <property type="entry name" value="DUF2087"/>
</dbReference>
<sequence>MIQNYLDKDNKIFILPKKKNKRMQVYEYLIDKFEQDRIYTEKEVNIIINDNHSFNDLCLIRRELVDYKLFSRLDNGTCYKRT</sequence>
<proteinExistence type="predicted"/>
<evidence type="ECO:0000313" key="2">
    <source>
        <dbReference type="EMBL" id="PXV86288.1"/>
    </source>
</evidence>
<dbReference type="Pfam" id="PF09860">
    <property type="entry name" value="DUF2087"/>
    <property type="match status" value="1"/>
</dbReference>
<gene>
    <name evidence="2" type="ORF">C8E03_11373</name>
</gene>
<reference evidence="2 3" key="1">
    <citation type="submission" date="2018-05" db="EMBL/GenBank/DDBJ databases">
        <title>Genomic Encyclopedia of Type Strains, Phase IV (KMG-IV): sequencing the most valuable type-strain genomes for metagenomic binning, comparative biology and taxonomic classification.</title>
        <authorList>
            <person name="Goeker M."/>
        </authorList>
    </citation>
    <scope>NUCLEOTIDE SEQUENCE [LARGE SCALE GENOMIC DNA]</scope>
    <source>
        <strain evidence="2 3">DSM 28816</strain>
    </source>
</reference>
<protein>
    <recommendedName>
        <fullName evidence="1">DUF2087 domain-containing protein</fullName>
    </recommendedName>
</protein>
<evidence type="ECO:0000313" key="3">
    <source>
        <dbReference type="Proteomes" id="UP000247523"/>
    </source>
</evidence>
<dbReference type="EMBL" id="QICS01000013">
    <property type="protein sequence ID" value="PXV86288.1"/>
    <property type="molecule type" value="Genomic_DNA"/>
</dbReference>